<name>A0ACB9DDW9_9ASTR</name>
<gene>
    <name evidence="1" type="ORF">L1987_57922</name>
</gene>
<organism evidence="1 2">
    <name type="scientific">Smallanthus sonchifolius</name>
    <dbReference type="NCBI Taxonomy" id="185202"/>
    <lineage>
        <taxon>Eukaryota</taxon>
        <taxon>Viridiplantae</taxon>
        <taxon>Streptophyta</taxon>
        <taxon>Embryophyta</taxon>
        <taxon>Tracheophyta</taxon>
        <taxon>Spermatophyta</taxon>
        <taxon>Magnoliopsida</taxon>
        <taxon>eudicotyledons</taxon>
        <taxon>Gunneridae</taxon>
        <taxon>Pentapetalae</taxon>
        <taxon>asterids</taxon>
        <taxon>campanulids</taxon>
        <taxon>Asterales</taxon>
        <taxon>Asteraceae</taxon>
        <taxon>Asteroideae</taxon>
        <taxon>Heliantheae alliance</taxon>
        <taxon>Millerieae</taxon>
        <taxon>Smallanthus</taxon>
    </lineage>
</organism>
<evidence type="ECO:0000313" key="1">
    <source>
        <dbReference type="EMBL" id="KAI3744829.1"/>
    </source>
</evidence>
<accession>A0ACB9DDW9</accession>
<dbReference type="EMBL" id="CM042036">
    <property type="protein sequence ID" value="KAI3744829.1"/>
    <property type="molecule type" value="Genomic_DNA"/>
</dbReference>
<proteinExistence type="predicted"/>
<reference evidence="2" key="1">
    <citation type="journal article" date="2022" name="Mol. Ecol. Resour.">
        <title>The genomes of chicory, endive, great burdock and yacon provide insights into Asteraceae palaeo-polyploidization history and plant inulin production.</title>
        <authorList>
            <person name="Fan W."/>
            <person name="Wang S."/>
            <person name="Wang H."/>
            <person name="Wang A."/>
            <person name="Jiang F."/>
            <person name="Liu H."/>
            <person name="Zhao H."/>
            <person name="Xu D."/>
            <person name="Zhang Y."/>
        </authorList>
    </citation>
    <scope>NUCLEOTIDE SEQUENCE [LARGE SCALE GENOMIC DNA]</scope>
    <source>
        <strain evidence="2">cv. Yunnan</strain>
    </source>
</reference>
<evidence type="ECO:0000313" key="2">
    <source>
        <dbReference type="Proteomes" id="UP001056120"/>
    </source>
</evidence>
<reference evidence="1 2" key="2">
    <citation type="journal article" date="2022" name="Mol. Ecol. Resour.">
        <title>The genomes of chicory, endive, great burdock and yacon provide insights into Asteraceae paleo-polyploidization history and plant inulin production.</title>
        <authorList>
            <person name="Fan W."/>
            <person name="Wang S."/>
            <person name="Wang H."/>
            <person name="Wang A."/>
            <person name="Jiang F."/>
            <person name="Liu H."/>
            <person name="Zhao H."/>
            <person name="Xu D."/>
            <person name="Zhang Y."/>
        </authorList>
    </citation>
    <scope>NUCLEOTIDE SEQUENCE [LARGE SCALE GENOMIC DNA]</scope>
    <source>
        <strain evidence="2">cv. Yunnan</strain>
        <tissue evidence="1">Leaves</tissue>
    </source>
</reference>
<protein>
    <submittedName>
        <fullName evidence="1">Uncharacterized protein</fullName>
    </submittedName>
</protein>
<dbReference type="Proteomes" id="UP001056120">
    <property type="component" value="Linkage Group LG19"/>
</dbReference>
<sequence length="213" mass="23151">METSLIGSTLMIFSPFLSMVLLKHPHLGILIFVMLGLHIWKLRSPLYLRQFINQQGEKEKEKQKLSGDEACHLVDLTKDDDTEKDPEAGPSGSEQQALPIVPITAVPMAQGESTQHEALGSGGGNYSKAEQIDALSNLEEGEIESDKDWDVDDEDVLVEFLKGDGKGVYELENGEIFDAPTFEVAFTTGSVEPENVAEASGAATSIEAFPTDP</sequence>
<comment type="caution">
    <text evidence="1">The sequence shown here is derived from an EMBL/GenBank/DDBJ whole genome shotgun (WGS) entry which is preliminary data.</text>
</comment>
<keyword evidence="2" id="KW-1185">Reference proteome</keyword>